<evidence type="ECO:0000256" key="1">
    <source>
        <dbReference type="ARBA" id="ARBA00023015"/>
    </source>
</evidence>
<dbReference type="PANTHER" id="PTHR43436:SF1">
    <property type="entry name" value="TRANSCRIPTIONAL REGULATORY PROTEIN"/>
    <property type="match status" value="1"/>
</dbReference>
<feature type="domain" description="HTH araC/xylS-type" evidence="4">
    <location>
        <begin position="182"/>
        <end position="280"/>
    </location>
</feature>
<dbReference type="Pfam" id="PF12833">
    <property type="entry name" value="HTH_18"/>
    <property type="match status" value="1"/>
</dbReference>
<dbReference type="RefSeq" id="WP_084424237.1">
    <property type="nucleotide sequence ID" value="NZ_FWXV01000001.1"/>
</dbReference>
<sequence>MQALLDEIRGLIHRHARSDLRTPIDGLMLSVVDDEEPDYSLTEPLFVMLAKGGKRLLLGDQVHEYRAGQFLVVTTDLPVTGHFFDTPALGLGLVLKPAVIAPLLLELPFAASVRTPAIATGEAGFDLLDPIARLLRLIDRPADARVLAPMIEREILWRLLTSPHGDMIRQIGLADSALTHVNRAIRWIRDNYAQPMRVEDLARLAAMSSSAFHRHFRSVTTMSPVQFQKRIRLQEARTLLVSRPDDVAGVGHRVGYESPSQFTREYRRMFGVPPSQDAVRLRARTLP</sequence>
<dbReference type="InterPro" id="IPR009057">
    <property type="entry name" value="Homeodomain-like_sf"/>
</dbReference>
<dbReference type="GO" id="GO:0003700">
    <property type="term" value="F:DNA-binding transcription factor activity"/>
    <property type="evidence" value="ECO:0007669"/>
    <property type="project" value="InterPro"/>
</dbReference>
<dbReference type="OrthoDB" id="34150at2"/>
<proteinExistence type="predicted"/>
<evidence type="ECO:0000256" key="3">
    <source>
        <dbReference type="ARBA" id="ARBA00023163"/>
    </source>
</evidence>
<dbReference type="PANTHER" id="PTHR43436">
    <property type="entry name" value="ARAC-FAMILY TRANSCRIPTIONAL REGULATOR"/>
    <property type="match status" value="1"/>
</dbReference>
<evidence type="ECO:0000313" key="5">
    <source>
        <dbReference type="EMBL" id="SMC50964.1"/>
    </source>
</evidence>
<dbReference type="InterPro" id="IPR009594">
    <property type="entry name" value="Tscrpt_reg_HTH_AraC_N"/>
</dbReference>
<accession>A0A1W1ZRE3</accession>
<dbReference type="AlphaFoldDB" id="A0A1W1ZRE3"/>
<name>A0A1W1ZRE3_KIBAR</name>
<keyword evidence="3" id="KW-0804">Transcription</keyword>
<dbReference type="GO" id="GO:0043565">
    <property type="term" value="F:sequence-specific DNA binding"/>
    <property type="evidence" value="ECO:0007669"/>
    <property type="project" value="InterPro"/>
</dbReference>
<dbReference type="Pfam" id="PF06719">
    <property type="entry name" value="AraC_N"/>
    <property type="match status" value="1"/>
</dbReference>
<evidence type="ECO:0000259" key="4">
    <source>
        <dbReference type="PROSITE" id="PS01124"/>
    </source>
</evidence>
<organism evidence="5 6">
    <name type="scientific">Kibdelosporangium aridum</name>
    <dbReference type="NCBI Taxonomy" id="2030"/>
    <lineage>
        <taxon>Bacteria</taxon>
        <taxon>Bacillati</taxon>
        <taxon>Actinomycetota</taxon>
        <taxon>Actinomycetes</taxon>
        <taxon>Pseudonocardiales</taxon>
        <taxon>Pseudonocardiaceae</taxon>
        <taxon>Kibdelosporangium</taxon>
    </lineage>
</organism>
<dbReference type="Gene3D" id="1.10.10.60">
    <property type="entry name" value="Homeodomain-like"/>
    <property type="match status" value="2"/>
</dbReference>
<dbReference type="EMBL" id="FWXV01000001">
    <property type="protein sequence ID" value="SMC50964.1"/>
    <property type="molecule type" value="Genomic_DNA"/>
</dbReference>
<keyword evidence="2 5" id="KW-0238">DNA-binding</keyword>
<dbReference type="SMART" id="SM00342">
    <property type="entry name" value="HTH_ARAC"/>
    <property type="match status" value="1"/>
</dbReference>
<protein>
    <submittedName>
        <fullName evidence="5">AraC-type DNA-binding protein</fullName>
    </submittedName>
</protein>
<dbReference type="PROSITE" id="PS01124">
    <property type="entry name" value="HTH_ARAC_FAMILY_2"/>
    <property type="match status" value="1"/>
</dbReference>
<dbReference type="Proteomes" id="UP000192674">
    <property type="component" value="Unassembled WGS sequence"/>
</dbReference>
<keyword evidence="6" id="KW-1185">Reference proteome</keyword>
<dbReference type="PROSITE" id="PS00041">
    <property type="entry name" value="HTH_ARAC_FAMILY_1"/>
    <property type="match status" value="1"/>
</dbReference>
<reference evidence="5 6" key="1">
    <citation type="submission" date="2017-04" db="EMBL/GenBank/DDBJ databases">
        <authorList>
            <person name="Afonso C.L."/>
            <person name="Miller P.J."/>
            <person name="Scott M.A."/>
            <person name="Spackman E."/>
            <person name="Goraichik I."/>
            <person name="Dimitrov K.M."/>
            <person name="Suarez D.L."/>
            <person name="Swayne D.E."/>
        </authorList>
    </citation>
    <scope>NUCLEOTIDE SEQUENCE [LARGE SCALE GENOMIC DNA]</scope>
    <source>
        <strain evidence="5 6">DSM 43828</strain>
    </source>
</reference>
<evidence type="ECO:0000313" key="6">
    <source>
        <dbReference type="Proteomes" id="UP000192674"/>
    </source>
</evidence>
<dbReference type="InterPro" id="IPR018060">
    <property type="entry name" value="HTH_AraC"/>
</dbReference>
<gene>
    <name evidence="5" type="ORF">SAMN05661093_00291</name>
</gene>
<keyword evidence="1" id="KW-0805">Transcription regulation</keyword>
<dbReference type="InterPro" id="IPR018062">
    <property type="entry name" value="HTH_AraC-typ_CS"/>
</dbReference>
<dbReference type="SUPFAM" id="SSF46689">
    <property type="entry name" value="Homeodomain-like"/>
    <property type="match status" value="2"/>
</dbReference>
<evidence type="ECO:0000256" key="2">
    <source>
        <dbReference type="ARBA" id="ARBA00023125"/>
    </source>
</evidence>